<keyword evidence="3" id="KW-0010">Activator</keyword>
<dbReference type="PRINTS" id="PR00032">
    <property type="entry name" value="HTHARAC"/>
</dbReference>
<dbReference type="Proteomes" id="UP000287394">
    <property type="component" value="Chromosome"/>
</dbReference>
<dbReference type="PROSITE" id="PS01124">
    <property type="entry name" value="HTH_ARAC_FAMILY_2"/>
    <property type="match status" value="1"/>
</dbReference>
<dbReference type="InterPro" id="IPR009057">
    <property type="entry name" value="Homeodomain-like_sf"/>
</dbReference>
<dbReference type="SMART" id="SM00342">
    <property type="entry name" value="HTH_ARAC"/>
    <property type="match status" value="1"/>
</dbReference>
<dbReference type="AlphaFoldDB" id="A0A402CRF3"/>
<evidence type="ECO:0000256" key="4">
    <source>
        <dbReference type="ARBA" id="ARBA00023163"/>
    </source>
</evidence>
<name>A0A402CRF3_9BACT</name>
<dbReference type="Pfam" id="PF12833">
    <property type="entry name" value="HTH_18"/>
    <property type="match status" value="1"/>
</dbReference>
<dbReference type="GO" id="GO:0043565">
    <property type="term" value="F:sequence-specific DNA binding"/>
    <property type="evidence" value="ECO:0007669"/>
    <property type="project" value="InterPro"/>
</dbReference>
<dbReference type="InterPro" id="IPR050204">
    <property type="entry name" value="AraC_XylS_family_regulators"/>
</dbReference>
<dbReference type="SUPFAM" id="SSF51215">
    <property type="entry name" value="Regulatory protein AraC"/>
    <property type="match status" value="1"/>
</dbReference>
<keyword evidence="6" id="KW-1185">Reference proteome</keyword>
<keyword evidence="4" id="KW-0804">Transcription</keyword>
<dbReference type="Gene3D" id="1.10.10.60">
    <property type="entry name" value="Homeodomain-like"/>
    <property type="match status" value="1"/>
</dbReference>
<evidence type="ECO:0000313" key="5">
    <source>
        <dbReference type="EMBL" id="BDI27951.1"/>
    </source>
</evidence>
<dbReference type="InterPro" id="IPR020449">
    <property type="entry name" value="Tscrpt_reg_AraC-type_HTH"/>
</dbReference>
<proteinExistence type="predicted"/>
<protein>
    <submittedName>
        <fullName evidence="5">Uncharacterized protein</fullName>
    </submittedName>
</protein>
<dbReference type="EMBL" id="AP025739">
    <property type="protein sequence ID" value="BDI27951.1"/>
    <property type="molecule type" value="Genomic_DNA"/>
</dbReference>
<sequence length="266" mass="30706">MGAPIYITNCGIRLRHDREFDVDRPYGSGDYLFLHFISPIVVHDESGLQEISQDATIVYAPRFPQYFRCPEGRIDHSWMHCAGEGMAEIIQRYQIPTNQVMRIGSLDGLTPFLQSVTHEQLHREPYWEEAIAARTEEFFLSLGRTLVKRHFASQTPYQSELQEMVRRVRAEVHSDLARRWTVAEMAAMVNLSASRFTALYSGFYDVSPIEDLIGSRIRQAMFMLRMDSVTIEAIAEQCGFGSPEHFSRLFRQRAGCSPRRYRQASQ</sequence>
<dbReference type="PANTHER" id="PTHR46796">
    <property type="entry name" value="HTH-TYPE TRANSCRIPTIONAL ACTIVATOR RHAS-RELATED"/>
    <property type="match status" value="1"/>
</dbReference>
<evidence type="ECO:0000313" key="6">
    <source>
        <dbReference type="Proteomes" id="UP000287394"/>
    </source>
</evidence>
<keyword evidence="2" id="KW-0238">DNA-binding</keyword>
<reference evidence="5 6" key="1">
    <citation type="journal article" date="2019" name="Int. J. Syst. Evol. Microbiol.">
        <title>Capsulimonas corticalis gen. nov., sp. nov., an aerobic capsulated bacterium, of a novel bacterial order, Capsulimonadales ord. nov., of the class Armatimonadia of the phylum Armatimonadetes.</title>
        <authorList>
            <person name="Li J."/>
            <person name="Kudo C."/>
            <person name="Tonouchi A."/>
        </authorList>
    </citation>
    <scope>NUCLEOTIDE SEQUENCE [LARGE SCALE GENOMIC DNA]</scope>
    <source>
        <strain evidence="5 6">AX-7</strain>
    </source>
</reference>
<evidence type="ECO:0000256" key="3">
    <source>
        <dbReference type="ARBA" id="ARBA00023159"/>
    </source>
</evidence>
<dbReference type="OrthoDB" id="506156at2"/>
<dbReference type="SUPFAM" id="SSF46689">
    <property type="entry name" value="Homeodomain-like"/>
    <property type="match status" value="1"/>
</dbReference>
<dbReference type="InterPro" id="IPR018060">
    <property type="entry name" value="HTH_AraC"/>
</dbReference>
<dbReference type="KEGG" id="ccot:CCAX7_000020"/>
<organism evidence="5 6">
    <name type="scientific">Capsulimonas corticalis</name>
    <dbReference type="NCBI Taxonomy" id="2219043"/>
    <lineage>
        <taxon>Bacteria</taxon>
        <taxon>Bacillati</taxon>
        <taxon>Armatimonadota</taxon>
        <taxon>Armatimonadia</taxon>
        <taxon>Capsulimonadales</taxon>
        <taxon>Capsulimonadaceae</taxon>
        <taxon>Capsulimonas</taxon>
    </lineage>
</organism>
<dbReference type="RefSeq" id="WP_119319914.1">
    <property type="nucleotide sequence ID" value="NZ_AP025739.1"/>
</dbReference>
<dbReference type="InterPro" id="IPR018062">
    <property type="entry name" value="HTH_AraC-typ_CS"/>
</dbReference>
<dbReference type="GO" id="GO:0003700">
    <property type="term" value="F:DNA-binding transcription factor activity"/>
    <property type="evidence" value="ECO:0007669"/>
    <property type="project" value="InterPro"/>
</dbReference>
<keyword evidence="1" id="KW-0805">Transcription regulation</keyword>
<accession>A0A402CRF3</accession>
<gene>
    <name evidence="5" type="ORF">CCAX7_000020</name>
</gene>
<evidence type="ECO:0000256" key="2">
    <source>
        <dbReference type="ARBA" id="ARBA00023125"/>
    </source>
</evidence>
<evidence type="ECO:0000256" key="1">
    <source>
        <dbReference type="ARBA" id="ARBA00023015"/>
    </source>
</evidence>
<dbReference type="PROSITE" id="PS00041">
    <property type="entry name" value="HTH_ARAC_FAMILY_1"/>
    <property type="match status" value="1"/>
</dbReference>
<dbReference type="InterPro" id="IPR037923">
    <property type="entry name" value="HTH-like"/>
</dbReference>